<feature type="domain" description="HD/PDEase" evidence="2">
    <location>
        <begin position="61"/>
        <end position="272"/>
    </location>
</feature>
<evidence type="ECO:0000313" key="3">
    <source>
        <dbReference type="EMBL" id="GAA5095141.1"/>
    </source>
</evidence>
<keyword evidence="4" id="KW-1185">Reference proteome</keyword>
<dbReference type="NCBIfam" id="TIGR01353">
    <property type="entry name" value="dGTP_triPase"/>
    <property type="match status" value="1"/>
</dbReference>
<dbReference type="SMART" id="SM00471">
    <property type="entry name" value="HDc"/>
    <property type="match status" value="1"/>
</dbReference>
<protein>
    <submittedName>
        <fullName evidence="3">Deoxyguanosinetriphosphate triphosphohydrolase</fullName>
    </submittedName>
</protein>
<evidence type="ECO:0000259" key="2">
    <source>
        <dbReference type="SMART" id="SM00471"/>
    </source>
</evidence>
<dbReference type="Pfam" id="PF01966">
    <property type="entry name" value="HD"/>
    <property type="match status" value="1"/>
</dbReference>
<dbReference type="Gene3D" id="1.10.3410.10">
    <property type="entry name" value="putative deoxyguanosinetriphosphate triphosphohydrolase like domain"/>
    <property type="match status" value="1"/>
</dbReference>
<dbReference type="Pfam" id="PF13286">
    <property type="entry name" value="HD_assoc"/>
    <property type="match status" value="1"/>
</dbReference>
<name>A0ABP9MDJ1_9FLAO</name>
<proteinExistence type="predicted"/>
<keyword evidence="1" id="KW-0378">Hydrolase</keyword>
<sequence>MNNQKKWKLLLQDYRFREKTPAISTDGRNPFENDYGRLISSAPIRRLQDKTQVFPLEQSDYIRTRLTHSLEVSYIASSIGQSIENILINKKQIDPKYKGYLSSLLRVSGLVHDLGNPPFGHFGEEAVKKFFKDYFKSQEFIDYEKLVQNENKSDAPILNIFEKADFENFDGNVQTLRILSKLYYFGDEFGYNLTYSTLASCIKYPSNSVKGNLGKNKNIRKKKFGYFVTEKEIFKTLNKHLKLNNKRSPIVYLMESADDIAYSAADIEDGVKLKIIDIYDVRKIFKKNLSKNKKIVIAELDELIEKHEKGEFDESIVIQKFRIFTQRLMISNIIETFEKNYDLIMNGDLEYEIIDVSNASDIRAAYKQLQYIVFDDKNIVKKEIAGWEAIYGLLKILVKASQSPNFKKEGNTYESRIYKLISSSHRFVYERVEKYENQEYKKLQMITDFISGMTDTYAITLYQELKGIKL</sequence>
<dbReference type="InterPro" id="IPR026875">
    <property type="entry name" value="PHydrolase_assoc_dom"/>
</dbReference>
<dbReference type="InterPro" id="IPR027432">
    <property type="entry name" value="dGTP_triphosphohydrolase_C"/>
</dbReference>
<gene>
    <name evidence="3" type="ORF">GCM10023210_27500</name>
</gene>
<dbReference type="InterPro" id="IPR003607">
    <property type="entry name" value="HD/PDEase_dom"/>
</dbReference>
<dbReference type="SUPFAM" id="SSF109604">
    <property type="entry name" value="HD-domain/PDEase-like"/>
    <property type="match status" value="1"/>
</dbReference>
<dbReference type="Gene3D" id="1.10.3210.10">
    <property type="entry name" value="Hypothetical protein af1432"/>
    <property type="match status" value="1"/>
</dbReference>
<dbReference type="InterPro" id="IPR006674">
    <property type="entry name" value="HD_domain"/>
</dbReference>
<dbReference type="PANTHER" id="PTHR11373:SF32">
    <property type="entry name" value="DEOXYGUANOSINETRIPHOSPHATE TRIPHOSPHOHYDROLASE"/>
    <property type="match status" value="1"/>
</dbReference>
<dbReference type="CDD" id="cd00077">
    <property type="entry name" value="HDc"/>
    <property type="match status" value="1"/>
</dbReference>
<dbReference type="InterPro" id="IPR023293">
    <property type="entry name" value="dGTP_triP_hydro_central_sf"/>
</dbReference>
<evidence type="ECO:0000313" key="4">
    <source>
        <dbReference type="Proteomes" id="UP001500353"/>
    </source>
</evidence>
<evidence type="ECO:0000256" key="1">
    <source>
        <dbReference type="ARBA" id="ARBA00022801"/>
    </source>
</evidence>
<dbReference type="InterPro" id="IPR006261">
    <property type="entry name" value="dGTPase"/>
</dbReference>
<reference evidence="4" key="1">
    <citation type="journal article" date="2019" name="Int. J. Syst. Evol. Microbiol.">
        <title>The Global Catalogue of Microorganisms (GCM) 10K type strain sequencing project: providing services to taxonomists for standard genome sequencing and annotation.</title>
        <authorList>
            <consortium name="The Broad Institute Genomics Platform"/>
            <consortium name="The Broad Institute Genome Sequencing Center for Infectious Disease"/>
            <person name="Wu L."/>
            <person name="Ma J."/>
        </authorList>
    </citation>
    <scope>NUCLEOTIDE SEQUENCE [LARGE SCALE GENOMIC DNA]</scope>
    <source>
        <strain evidence="4">JCM 18019</strain>
    </source>
</reference>
<organism evidence="3 4">
    <name type="scientific">Chryseobacterium ginsengisoli</name>
    <dbReference type="NCBI Taxonomy" id="363853"/>
    <lineage>
        <taxon>Bacteria</taxon>
        <taxon>Pseudomonadati</taxon>
        <taxon>Bacteroidota</taxon>
        <taxon>Flavobacteriia</taxon>
        <taxon>Flavobacteriales</taxon>
        <taxon>Weeksellaceae</taxon>
        <taxon>Chryseobacterium group</taxon>
        <taxon>Chryseobacterium</taxon>
    </lineage>
</organism>
<dbReference type="PANTHER" id="PTHR11373">
    <property type="entry name" value="DEOXYNUCLEOSIDE TRIPHOSPHATE TRIPHOSPHOHYDROLASE"/>
    <property type="match status" value="1"/>
</dbReference>
<accession>A0ABP9MDJ1</accession>
<dbReference type="InterPro" id="IPR050135">
    <property type="entry name" value="dGTPase-like"/>
</dbReference>
<dbReference type="RefSeq" id="WP_345205080.1">
    <property type="nucleotide sequence ID" value="NZ_BAABHX010000004.1"/>
</dbReference>
<comment type="caution">
    <text evidence="3">The sequence shown here is derived from an EMBL/GenBank/DDBJ whole genome shotgun (WGS) entry which is preliminary data.</text>
</comment>
<dbReference type="Gene3D" id="1.10.3550.10">
    <property type="entry name" value="eoxyguanosinetriphosphate triphosphohydrolase domain-like"/>
    <property type="match status" value="1"/>
</dbReference>
<dbReference type="EMBL" id="BAABHX010000004">
    <property type="protein sequence ID" value="GAA5095141.1"/>
    <property type="molecule type" value="Genomic_DNA"/>
</dbReference>
<dbReference type="Proteomes" id="UP001500353">
    <property type="component" value="Unassembled WGS sequence"/>
</dbReference>